<dbReference type="InterPro" id="IPR011701">
    <property type="entry name" value="MFS"/>
</dbReference>
<feature type="transmembrane region" description="Helical" evidence="7">
    <location>
        <begin position="252"/>
        <end position="274"/>
    </location>
</feature>
<evidence type="ECO:0000256" key="3">
    <source>
        <dbReference type="ARBA" id="ARBA00022475"/>
    </source>
</evidence>
<keyword evidence="4 7" id="KW-0812">Transmembrane</keyword>
<evidence type="ECO:0000313" key="10">
    <source>
        <dbReference type="Proteomes" id="UP000665561"/>
    </source>
</evidence>
<dbReference type="PANTHER" id="PTHR43124">
    <property type="entry name" value="PURINE EFFLUX PUMP PBUE"/>
    <property type="match status" value="1"/>
</dbReference>
<feature type="transmembrane region" description="Helical" evidence="7">
    <location>
        <begin position="306"/>
        <end position="329"/>
    </location>
</feature>
<comment type="subcellular location">
    <subcellularLocation>
        <location evidence="1">Cell membrane</location>
        <topology evidence="1">Multi-pass membrane protein</topology>
    </subcellularLocation>
</comment>
<comment type="caution">
    <text evidence="9">The sequence shown here is derived from an EMBL/GenBank/DDBJ whole genome shotgun (WGS) entry which is preliminary data.</text>
</comment>
<dbReference type="EMBL" id="JAAAMV010000019">
    <property type="protein sequence ID" value="NBD26219.1"/>
    <property type="molecule type" value="Genomic_DNA"/>
</dbReference>
<feature type="transmembrane region" description="Helical" evidence="7">
    <location>
        <begin position="128"/>
        <end position="152"/>
    </location>
</feature>
<dbReference type="Pfam" id="PF07690">
    <property type="entry name" value="MFS_1"/>
    <property type="match status" value="1"/>
</dbReference>
<dbReference type="Gene3D" id="1.20.1250.20">
    <property type="entry name" value="MFS general substrate transporter like domains"/>
    <property type="match status" value="1"/>
</dbReference>
<accession>A0ABW9XV69</accession>
<evidence type="ECO:0000313" key="9">
    <source>
        <dbReference type="EMBL" id="NBD26219.1"/>
    </source>
</evidence>
<feature type="transmembrane region" description="Helical" evidence="7">
    <location>
        <begin position="158"/>
        <end position="178"/>
    </location>
</feature>
<evidence type="ECO:0000259" key="8">
    <source>
        <dbReference type="PROSITE" id="PS50850"/>
    </source>
</evidence>
<reference evidence="9 10" key="1">
    <citation type="submission" date="2020-01" db="EMBL/GenBank/DDBJ databases">
        <title>Paenibacillus soybeanensis sp. nov. isolated from the nodules of soybean (Glycine max(L.) Merr).</title>
        <authorList>
            <person name="Wang H."/>
        </authorList>
    </citation>
    <scope>NUCLEOTIDE SEQUENCE [LARGE SCALE GENOMIC DNA]</scope>
    <source>
        <strain evidence="9 10">T1</strain>
    </source>
</reference>
<dbReference type="InterPro" id="IPR036259">
    <property type="entry name" value="MFS_trans_sf"/>
</dbReference>
<evidence type="ECO:0000256" key="7">
    <source>
        <dbReference type="SAM" id="Phobius"/>
    </source>
</evidence>
<proteinExistence type="predicted"/>
<evidence type="ECO:0000256" key="1">
    <source>
        <dbReference type="ARBA" id="ARBA00004651"/>
    </source>
</evidence>
<dbReference type="RefSeq" id="WP_161745061.1">
    <property type="nucleotide sequence ID" value="NZ_JAAAMV010000019.1"/>
</dbReference>
<organism evidence="9 10">
    <name type="scientific">Paenibacillus glycinis</name>
    <dbReference type="NCBI Taxonomy" id="2697035"/>
    <lineage>
        <taxon>Bacteria</taxon>
        <taxon>Bacillati</taxon>
        <taxon>Bacillota</taxon>
        <taxon>Bacilli</taxon>
        <taxon>Bacillales</taxon>
        <taxon>Paenibacillaceae</taxon>
        <taxon>Paenibacillus</taxon>
    </lineage>
</organism>
<dbReference type="PROSITE" id="PS50850">
    <property type="entry name" value="MFS"/>
    <property type="match status" value="1"/>
</dbReference>
<keyword evidence="5 7" id="KW-1133">Transmembrane helix</keyword>
<feature type="transmembrane region" description="Helical" evidence="7">
    <location>
        <begin position="281"/>
        <end position="300"/>
    </location>
</feature>
<feature type="transmembrane region" description="Helical" evidence="7">
    <location>
        <begin position="368"/>
        <end position="386"/>
    </location>
</feature>
<keyword evidence="2" id="KW-0813">Transport</keyword>
<dbReference type="SUPFAM" id="SSF103473">
    <property type="entry name" value="MFS general substrate transporter"/>
    <property type="match status" value="1"/>
</dbReference>
<gene>
    <name evidence="9" type="ORF">GT019_20275</name>
</gene>
<evidence type="ECO:0000256" key="4">
    <source>
        <dbReference type="ARBA" id="ARBA00022692"/>
    </source>
</evidence>
<dbReference type="InterPro" id="IPR020846">
    <property type="entry name" value="MFS_dom"/>
</dbReference>
<name>A0ABW9XV69_9BACL</name>
<evidence type="ECO:0000256" key="5">
    <source>
        <dbReference type="ARBA" id="ARBA00022989"/>
    </source>
</evidence>
<keyword evidence="3" id="KW-1003">Cell membrane</keyword>
<feature type="transmembrane region" description="Helical" evidence="7">
    <location>
        <begin position="68"/>
        <end position="87"/>
    </location>
</feature>
<sequence>MRTAIWLYLFLFVAFFDLHAQYPILTPFAVSLGAAPSFIGLMMGLYSITHLPGNLIAGVGVDRFGSRLFIVFSLGAAGGILLMQSHVTNPWQLLVLRSISGFVLAFLSPACMSLLARIATDRMKQRKLMAGNGLVHTLASVISPAAGAYLVAQIGFTTAFNVLGWVLIVTAACALLFIRDVPPQSEQPAKGLPHVQQVQANAEAIGMRGEQTPKERPPAIPWLIFLLPIAMSSAQGILSFELPLMSTTKEGMMTTGLLFSIVSLGALFTLSMLFLNKLSPFLRSLWGAFMLALTYFAIAAGAPLPFFVLLFFLGMAKGVIFPALSSLLIERSGGERYGRMFSILSIAFSIGAFMGPMLAGQLRDFVSPYYIAFLGLMLAVSVLPFFSDPTKHRNARDAGAHFSHSG</sequence>
<evidence type="ECO:0000256" key="6">
    <source>
        <dbReference type="ARBA" id="ARBA00023136"/>
    </source>
</evidence>
<evidence type="ECO:0000256" key="2">
    <source>
        <dbReference type="ARBA" id="ARBA00022448"/>
    </source>
</evidence>
<protein>
    <submittedName>
        <fullName evidence="9">MFS transporter</fullName>
    </submittedName>
</protein>
<feature type="transmembrane region" description="Helical" evidence="7">
    <location>
        <begin position="341"/>
        <end position="362"/>
    </location>
</feature>
<keyword evidence="10" id="KW-1185">Reference proteome</keyword>
<keyword evidence="6 7" id="KW-0472">Membrane</keyword>
<dbReference type="InterPro" id="IPR050189">
    <property type="entry name" value="MFS_Efflux_Transporters"/>
</dbReference>
<feature type="transmembrane region" description="Helical" evidence="7">
    <location>
        <begin position="93"/>
        <end position="116"/>
    </location>
</feature>
<dbReference type="Proteomes" id="UP000665561">
    <property type="component" value="Unassembled WGS sequence"/>
</dbReference>
<dbReference type="PANTHER" id="PTHR43124:SF3">
    <property type="entry name" value="CHLORAMPHENICOL EFFLUX PUMP RV0191"/>
    <property type="match status" value="1"/>
</dbReference>
<feature type="transmembrane region" description="Helical" evidence="7">
    <location>
        <begin position="219"/>
        <end position="240"/>
    </location>
</feature>
<feature type="domain" description="Major facilitator superfamily (MFS) profile" evidence="8">
    <location>
        <begin position="3"/>
        <end position="392"/>
    </location>
</feature>